<accession>A0A0D1LR99</accession>
<protein>
    <submittedName>
        <fullName evidence="1">Uncharacterized protein</fullName>
    </submittedName>
</protein>
<reference evidence="1 2" key="1">
    <citation type="submission" date="2015-01" db="EMBL/GenBank/DDBJ databases">
        <title>Genome sequence of Mycobacterium llatzerense and Mycobacterium immunogenum recovered from brain abscess.</title>
        <authorList>
            <person name="Greninger A.L."/>
            <person name="Langelier C."/>
            <person name="Cunningham G."/>
            <person name="Chiu C.Y."/>
            <person name="Miller S."/>
        </authorList>
    </citation>
    <scope>NUCLEOTIDE SEQUENCE [LARGE SCALE GENOMIC DNA]</scope>
    <source>
        <strain evidence="1 2">CLUC14</strain>
    </source>
</reference>
<evidence type="ECO:0000313" key="1">
    <source>
        <dbReference type="EMBL" id="KIU18576.1"/>
    </source>
</evidence>
<name>A0A0D1LR99_9MYCO</name>
<keyword evidence="2" id="KW-1185">Reference proteome</keyword>
<sequence length="424" mass="45068">MSDDETSFVPVWTLTTGDASIPQFPYEAAMTSERLAELRTVLAAMARTSIATLEVHPIPANLDKGVGLRLDSASPLAQQLSGLIRDASKHTTAVNLASTSEALYRMVVPAKVAAQFSGGIMTSMPSKVVAGGIHGALTNSSGGIAAQATFVQVSGPATTRGAAAGAGALTIATPLILMAVAVGISAHADNKRQKALERITELLEKLHQDRLDDERNQLDGCRDAIEKATAILLDRGKIGLSLGLDTAVGKIDTAVATAARRVDRWQQEFAKLPSHVELSTLRNAFSGVDDPDGEFRAHLELARLAIALKRRVLVLQAVEHAQMDSDNPFQNFIGTLAADSKRIDQLDISLNEVLLALSRVKLTSSRRVMNMMVTSGEVNSVLNASYRIRDIGDDVESSSDASDVVIDIVRNADGGLHVLPARAL</sequence>
<gene>
    <name evidence="1" type="ORF">TL10_01735</name>
</gene>
<dbReference type="RefSeq" id="WP_043984274.1">
    <property type="nucleotide sequence ID" value="NZ_JXST01000002.1"/>
</dbReference>
<dbReference type="EMBL" id="JXST01000002">
    <property type="protein sequence ID" value="KIU18576.1"/>
    <property type="molecule type" value="Genomic_DNA"/>
</dbReference>
<proteinExistence type="predicted"/>
<evidence type="ECO:0000313" key="2">
    <source>
        <dbReference type="Proteomes" id="UP000032221"/>
    </source>
</evidence>
<dbReference type="Proteomes" id="UP000032221">
    <property type="component" value="Unassembled WGS sequence"/>
</dbReference>
<dbReference type="PATRIC" id="fig|280871.6.peg.353"/>
<organism evidence="1 2">
    <name type="scientific">Mycolicibacterium llatzerense</name>
    <dbReference type="NCBI Taxonomy" id="280871"/>
    <lineage>
        <taxon>Bacteria</taxon>
        <taxon>Bacillati</taxon>
        <taxon>Actinomycetota</taxon>
        <taxon>Actinomycetes</taxon>
        <taxon>Mycobacteriales</taxon>
        <taxon>Mycobacteriaceae</taxon>
        <taxon>Mycolicibacterium</taxon>
    </lineage>
</organism>
<dbReference type="AlphaFoldDB" id="A0A0D1LR99"/>
<dbReference type="OrthoDB" id="4380893at2"/>
<comment type="caution">
    <text evidence="1">The sequence shown here is derived from an EMBL/GenBank/DDBJ whole genome shotgun (WGS) entry which is preliminary data.</text>
</comment>